<evidence type="ECO:0000259" key="3">
    <source>
        <dbReference type="Pfam" id="PF18971"/>
    </source>
</evidence>
<dbReference type="Gene3D" id="1.10.357.130">
    <property type="match status" value="1"/>
</dbReference>
<dbReference type="Gene3D" id="1.20.120.1270">
    <property type="entry name" value="CagA exotoxin domain III"/>
    <property type="match status" value="5"/>
</dbReference>
<gene>
    <name evidence="4" type="primary">cagA</name>
</gene>
<dbReference type="InterPro" id="IPR004355">
    <property type="entry name" value="IVSec_CagA"/>
</dbReference>
<keyword evidence="1" id="KW-0175">Coiled coil</keyword>
<dbReference type="Pfam" id="PF18971">
    <property type="entry name" value="CagA_N"/>
    <property type="match status" value="1"/>
</dbReference>
<dbReference type="Pfam" id="PF03507">
    <property type="entry name" value="CagA"/>
    <property type="match status" value="1"/>
</dbReference>
<feature type="domain" description="CagA N-terminal" evidence="3">
    <location>
        <begin position="1"/>
        <end position="863"/>
    </location>
</feature>
<feature type="coiled-coil region" evidence="1">
    <location>
        <begin position="405"/>
        <end position="443"/>
    </location>
</feature>
<proteinExistence type="predicted"/>
<accession>Q60FR2</accession>
<dbReference type="InterPro" id="IPR005169">
    <property type="entry name" value="CagA_C"/>
</dbReference>
<dbReference type="PRINTS" id="PR01553">
    <property type="entry name" value="TYPE4SSCAGA"/>
</dbReference>
<evidence type="ECO:0000313" key="4">
    <source>
        <dbReference type="EMBL" id="BAD51743.1"/>
    </source>
</evidence>
<feature type="domain" description="CagA exotoxin phosphopeptide substrate mimic region" evidence="2">
    <location>
        <begin position="970"/>
        <end position="1002"/>
    </location>
</feature>
<feature type="coiled-coil region" evidence="1">
    <location>
        <begin position="612"/>
        <end position="654"/>
    </location>
</feature>
<organism evidence="4">
    <name type="scientific">Helicobacter pylori</name>
    <name type="common">Campylobacter pylori</name>
    <dbReference type="NCBI Taxonomy" id="210"/>
    <lineage>
        <taxon>Bacteria</taxon>
        <taxon>Pseudomonadati</taxon>
        <taxon>Campylobacterota</taxon>
        <taxon>Epsilonproteobacteria</taxon>
        <taxon>Campylobacterales</taxon>
        <taxon>Helicobacteraceae</taxon>
        <taxon>Helicobacter</taxon>
    </lineage>
</organism>
<evidence type="ECO:0000256" key="1">
    <source>
        <dbReference type="SAM" id="Coils"/>
    </source>
</evidence>
<dbReference type="InterPro" id="IPR045157">
    <property type="entry name" value="CagA_N"/>
</dbReference>
<name>Q60FR2_HELPX</name>
<sequence length="1177" mass="131310">MANETIDQTITPDQTPNRTDFVPQRFINNLQVAFLKVDNAVASFDPDQKPIVDKNDRDNRQAFEKISQLREEYANKAIKNPTKKNQYFSDFINKSNDLINKDNLIAVDSSVESFRKFGDQRYQIFTSWVSLQKDPSKINTQQIRNFMENIIQPPISDDKEKAEFLRSAKQSFAGIIIGNQIRSDEKFMGVFDESLKERQEAEKNAEPAGGDWLDIFLSFVFNKKQSSDLKETLNQEPRPDFEQNLATTTTDIQGLPPESRDLLDERGNFFKFTLGDVEMLDVEGVADKDPNYKFNQLLIHNNALSSVLMGGHSNIEPEKVSLLYGDNGGPEARHDWNATVGYKNQQGNNVATLINAHLNNGSGLVIAGNENGIKNPSFYLYKEDQLTGLKQAMSQEEIQNKVDFMEFLAQNNAKLDNLSEKEKEKFQTEIENFQKDRKAYLDALGNDHIAFVSKKDPKHLALVTEFGNGEVSYTLKDYGKKQDKALDGETKTTLQGSLKYDGVMFVNYSNFKYTNASKSPDKGVGATNGVSHLEANFSKVAVFNLPNLNNLAITNYIRRDLEDKLWAKGLSSQEANKLIKDFLNSNKELLGKVSNFNKAVAGAKNTGNYDEVKKAQKDLEKSLRKREHLEKEVAKKLESRNDNKNRMEVKAQAQSQKDKIFALINQEASKEARAAAFDPSLKGVRSELSDKLENINKNLKDFGKSFDELKNGKNNDFSKAEETLKALKDSVKDLGINPEWISKIENLNAALNDFKNGKNKDFSKVTQAKSDLENSIKDVIINQKITDKVDNLNQAVSETKLTGDFSKVEQALAELKSLSLDLGKNSDLQKSVKNGVNGTLVGNGLSKTEATTLTKSFSDIRKELNEKLFGNSNNNNNGLKNNTEPIYAKVNKKKTGQVASPEEPIYAQVAKKVSAKIDQLNEATSAINRKIDRINKIASAGKGVGGFSGAGQSASPEPIYATIDFDETNQAGFPLRRSAAVNDLSKVGLSREQELTRRIGDLNQAVSEAKTGHFGNLEQKIDELKDSTKKNALKLWVESAKQVPTGLQAKLDNYATNSHTRINSNVQSGTINEKATGMLTQKNPEWLKLVNDKIVAHNVGSAHLSEYDKIGFNQKNMKDYSDSFKFSTKLNNAVKDIKSSFVQFLTNTFSTGSYSLMKANAEHGVKNTNTKGGFQKS</sequence>
<dbReference type="EMBL" id="AB190933">
    <property type="protein sequence ID" value="BAD51743.1"/>
    <property type="molecule type" value="Genomic_DNA"/>
</dbReference>
<evidence type="ECO:0000259" key="2">
    <source>
        <dbReference type="Pfam" id="PF03507"/>
    </source>
</evidence>
<reference evidence="4" key="1">
    <citation type="submission" date="2004-09" db="EMBL/GenBank/DDBJ databases">
        <title>Analysis of the vacA, cagA, and cagE full- length genes in Helicobacter pylori in Japan.</title>
        <authorList>
            <person name="Yamazaki S."/>
            <person name="Yamakawa A."/>
            <person name="Ito Y."/>
            <person name="Higashi H."/>
            <person name="Hatakeyama M."/>
            <person name="Azuma T."/>
        </authorList>
    </citation>
    <scope>NUCLEOTIDE SEQUENCE</scope>
    <source>
        <strain evidence="4">F24</strain>
    </source>
</reference>
<dbReference type="AlphaFoldDB" id="Q60FR2"/>
<protein>
    <submittedName>
        <fullName evidence="4">Cytotoxin associated protein A</fullName>
    </submittedName>
</protein>
<dbReference type="NCBIfam" id="NF033422">
    <property type="entry name" value="onco_T4SS_CagA"/>
    <property type="match status" value="1"/>
</dbReference>
<dbReference type="GO" id="GO:0019534">
    <property type="term" value="F:toxin transmembrane transporter activity"/>
    <property type="evidence" value="ECO:0007669"/>
    <property type="project" value="InterPro"/>
</dbReference>